<dbReference type="EMBL" id="JAEHNY010000001">
    <property type="protein sequence ID" value="MBI6118787.1"/>
    <property type="molecule type" value="Genomic_DNA"/>
</dbReference>
<organism evidence="1 2">
    <name type="scientific">Salegentibacter maritimus</name>
    <dbReference type="NCBI Taxonomy" id="2794347"/>
    <lineage>
        <taxon>Bacteria</taxon>
        <taxon>Pseudomonadati</taxon>
        <taxon>Bacteroidota</taxon>
        <taxon>Flavobacteriia</taxon>
        <taxon>Flavobacteriales</taxon>
        <taxon>Flavobacteriaceae</taxon>
        <taxon>Salegentibacter</taxon>
    </lineage>
</organism>
<dbReference type="Proteomes" id="UP000635665">
    <property type="component" value="Unassembled WGS sequence"/>
</dbReference>
<accession>A0ABS0TCT0</accession>
<sequence>MKKIVLVLLSIGMLLSCSNDDDDNLLTESPNPIDSGLARAQKNGKDWQSHIYAIQRNETSNYFGIILSVYDGEGIRRQSLGFINLEKDTLTATVKPSSSTDDRLNAALFATLAADGDVLCDVFEVYEPDSLTNTITITEFNERTKEVRGKFNVTFIKDTERRPCDPNAPEFIRFTNGEFHTELINDEELEN</sequence>
<dbReference type="RefSeq" id="WP_198637654.1">
    <property type="nucleotide sequence ID" value="NZ_JAEHNY010000001.1"/>
</dbReference>
<proteinExistence type="predicted"/>
<gene>
    <name evidence="1" type="ORF">I6U50_01985</name>
</gene>
<comment type="caution">
    <text evidence="1">The sequence shown here is derived from an EMBL/GenBank/DDBJ whole genome shotgun (WGS) entry which is preliminary data.</text>
</comment>
<name>A0ABS0TCT0_9FLAO</name>
<evidence type="ECO:0000313" key="1">
    <source>
        <dbReference type="EMBL" id="MBI6118787.1"/>
    </source>
</evidence>
<evidence type="ECO:0000313" key="2">
    <source>
        <dbReference type="Proteomes" id="UP000635665"/>
    </source>
</evidence>
<reference evidence="1 2" key="1">
    <citation type="submission" date="2020-12" db="EMBL/GenBank/DDBJ databases">
        <title>Salegentibacter orientalis sp. nov., isolated from costal sediment.</title>
        <authorList>
            <person name="Lian F.-B."/>
        </authorList>
    </citation>
    <scope>NUCLEOTIDE SEQUENCE [LARGE SCALE GENOMIC DNA]</scope>
    <source>
        <strain evidence="1 2">F60176</strain>
    </source>
</reference>
<dbReference type="PROSITE" id="PS51257">
    <property type="entry name" value="PROKAR_LIPOPROTEIN"/>
    <property type="match status" value="1"/>
</dbReference>
<keyword evidence="2" id="KW-1185">Reference proteome</keyword>
<protein>
    <submittedName>
        <fullName evidence="1">Uncharacterized protein</fullName>
    </submittedName>
</protein>